<protein>
    <recommendedName>
        <fullName evidence="4">DUF2157 domain-containing protein</fullName>
    </recommendedName>
</protein>
<organism evidence="2 3">
    <name type="scientific">Neobacillus vireti LMG 21834</name>
    <dbReference type="NCBI Taxonomy" id="1131730"/>
    <lineage>
        <taxon>Bacteria</taxon>
        <taxon>Bacillati</taxon>
        <taxon>Bacillota</taxon>
        <taxon>Bacilli</taxon>
        <taxon>Bacillales</taxon>
        <taxon>Bacillaceae</taxon>
        <taxon>Neobacillus</taxon>
    </lineage>
</organism>
<feature type="transmembrane region" description="Helical" evidence="1">
    <location>
        <begin position="426"/>
        <end position="446"/>
    </location>
</feature>
<feature type="transmembrane region" description="Helical" evidence="1">
    <location>
        <begin position="26"/>
        <end position="45"/>
    </location>
</feature>
<dbReference type="RefSeq" id="WP_024027361.1">
    <property type="nucleotide sequence ID" value="NZ_ALAN01000039.1"/>
</dbReference>
<keyword evidence="3" id="KW-1185">Reference proteome</keyword>
<evidence type="ECO:0000256" key="1">
    <source>
        <dbReference type="SAM" id="Phobius"/>
    </source>
</evidence>
<gene>
    <name evidence="2" type="ORF">BAVI_05734</name>
</gene>
<feature type="transmembrane region" description="Helical" evidence="1">
    <location>
        <begin position="458"/>
        <end position="476"/>
    </location>
</feature>
<evidence type="ECO:0000313" key="3">
    <source>
        <dbReference type="Proteomes" id="UP000018877"/>
    </source>
</evidence>
<feature type="transmembrane region" description="Helical" evidence="1">
    <location>
        <begin position="401"/>
        <end position="420"/>
    </location>
</feature>
<accession>A0AB94IRW9</accession>
<proteinExistence type="predicted"/>
<feature type="transmembrane region" description="Helical" evidence="1">
    <location>
        <begin position="113"/>
        <end position="130"/>
    </location>
</feature>
<dbReference type="AlphaFoldDB" id="A0AB94IRW9"/>
<feature type="transmembrane region" description="Helical" evidence="1">
    <location>
        <begin position="519"/>
        <end position="538"/>
    </location>
</feature>
<reference evidence="2 3" key="1">
    <citation type="journal article" date="2014" name="Environ. Microbiol.">
        <title>The nitrate-ammonifying and nosZ-carrying bacterium Bacillus vireti is a potent source and sink for nitric and nitrous oxide under high nitrate conditions.</title>
        <authorList>
            <person name="Mania D."/>
            <person name="Heylen K."/>
            <person name="van Spanning R.J."/>
            <person name="Frostegard A."/>
        </authorList>
    </citation>
    <scope>NUCLEOTIDE SEQUENCE [LARGE SCALE GENOMIC DNA]</scope>
    <source>
        <strain evidence="2 3">LMG 21834</strain>
    </source>
</reference>
<feature type="transmembrane region" description="Helical" evidence="1">
    <location>
        <begin position="224"/>
        <end position="242"/>
    </location>
</feature>
<name>A0AB94IRW9_9BACI</name>
<feature type="transmembrane region" description="Helical" evidence="1">
    <location>
        <begin position="315"/>
        <end position="333"/>
    </location>
</feature>
<keyword evidence="1" id="KW-0472">Membrane</keyword>
<evidence type="ECO:0000313" key="2">
    <source>
        <dbReference type="EMBL" id="ETI69794.1"/>
    </source>
</evidence>
<feature type="transmembrane region" description="Helical" evidence="1">
    <location>
        <begin position="248"/>
        <end position="269"/>
    </location>
</feature>
<feature type="transmembrane region" description="Helical" evidence="1">
    <location>
        <begin position="90"/>
        <end position="107"/>
    </location>
</feature>
<feature type="transmembrane region" description="Helical" evidence="1">
    <location>
        <begin position="482"/>
        <end position="499"/>
    </location>
</feature>
<feature type="transmembrane region" description="Helical" evidence="1">
    <location>
        <begin position="377"/>
        <end position="394"/>
    </location>
</feature>
<sequence length="580" mass="65249">MGETQVSKKRLQSNFLLLLNRHHQSLFLYGLIQIAAAVIISSLSWTTKEQLILPETKEVFSHPTLIVLFIALLLINAMVFALIGATYGAFWFRLGITSIVAILLLVFGWRIGAFSFIVLPVLFIVGYVMWRGSRPIPDHHTVKDLVILYSIMIIGWFLVVVFGIRVKDMSIFVTLYFGISQLLVFASILPIPQILMSGVDLADLTHTVVERITSLCARMGNHGVIVALLATSMVKVGFIVWNGGLNSFSSWIMPGIFLLCFVCLVLFCPKRLLDFKPQFKHWLFLTGFIFPIPIGFFLIFVMLGGNVSTDSVGSVLIAGIGPIGLILSGVLAFFPKKRPFSIFITLMAIWALLTFSFDPLCKFIFGTGMKGLNLWDLDGIAATFFILWSIWLLYQRKSSTLLTTSLKFSLFLSGCFLLDQMLNQQFAIAELYSLFQILTYLAIYQFIASPKHLRWSQVLLWFVSIVLLIHCIWIKIFPDGLINIIMIMILIISMLWDVLIADEKITGNRVNGPNRPGLLFLYLGVATWTIAQIVFAKTGKGTAVLEWEPLLLLGLFVVGMPWVFYNFLIEIKTKLGADPQ</sequence>
<feature type="transmembrane region" description="Helical" evidence="1">
    <location>
        <begin position="550"/>
        <end position="568"/>
    </location>
</feature>
<feature type="transmembrane region" description="Helical" evidence="1">
    <location>
        <begin position="170"/>
        <end position="191"/>
    </location>
</feature>
<dbReference type="EMBL" id="ALAN01000039">
    <property type="protein sequence ID" value="ETI69794.1"/>
    <property type="molecule type" value="Genomic_DNA"/>
</dbReference>
<evidence type="ECO:0008006" key="4">
    <source>
        <dbReference type="Google" id="ProtNLM"/>
    </source>
</evidence>
<dbReference type="Proteomes" id="UP000018877">
    <property type="component" value="Unassembled WGS sequence"/>
</dbReference>
<keyword evidence="1" id="KW-1133">Transmembrane helix</keyword>
<feature type="transmembrane region" description="Helical" evidence="1">
    <location>
        <begin position="142"/>
        <end position="164"/>
    </location>
</feature>
<feature type="transmembrane region" description="Helical" evidence="1">
    <location>
        <begin position="65"/>
        <end position="83"/>
    </location>
</feature>
<feature type="transmembrane region" description="Helical" evidence="1">
    <location>
        <begin position="340"/>
        <end position="357"/>
    </location>
</feature>
<keyword evidence="1" id="KW-0812">Transmembrane</keyword>
<feature type="transmembrane region" description="Helical" evidence="1">
    <location>
        <begin position="281"/>
        <end position="303"/>
    </location>
</feature>
<comment type="caution">
    <text evidence="2">The sequence shown here is derived from an EMBL/GenBank/DDBJ whole genome shotgun (WGS) entry which is preliminary data.</text>
</comment>